<dbReference type="EMBL" id="ABYH01000157">
    <property type="protein sequence ID" value="EEC97017.1"/>
    <property type="molecule type" value="Genomic_DNA"/>
</dbReference>
<comment type="caution">
    <text evidence="2">The sequence shown here is derived from an EMBL/GenBank/DDBJ whole genome shotgun (WGS) entry which is preliminary data.</text>
</comment>
<dbReference type="SUPFAM" id="SSF53448">
    <property type="entry name" value="Nucleotide-diphospho-sugar transferases"/>
    <property type="match status" value="1"/>
</dbReference>
<reference evidence="2 3" key="1">
    <citation type="submission" date="2008-10" db="EMBL/GenBank/DDBJ databases">
        <title>Draft genome sequence of Parabacteroides johnsonii (DSM 18315).</title>
        <authorList>
            <person name="Sudarsanam P."/>
            <person name="Ley R."/>
            <person name="Guruge J."/>
            <person name="Turnbaugh P.J."/>
            <person name="Mahowald M."/>
            <person name="Liep D."/>
            <person name="Gordon J."/>
        </authorList>
    </citation>
    <scope>NUCLEOTIDE SEQUENCE [LARGE SCALE GENOMIC DNA]</scope>
    <source>
        <strain evidence="2 3">DSM 18315</strain>
    </source>
</reference>
<dbReference type="PANTHER" id="PTHR22916:SF3">
    <property type="entry name" value="UDP-GLCNAC:BETAGAL BETA-1,3-N-ACETYLGLUCOSAMINYLTRANSFERASE-LIKE PROTEIN 1"/>
    <property type="match status" value="1"/>
</dbReference>
<dbReference type="Gene3D" id="3.90.550.10">
    <property type="entry name" value="Spore Coat Polysaccharide Biosynthesis Protein SpsA, Chain A"/>
    <property type="match status" value="1"/>
</dbReference>
<evidence type="ECO:0000313" key="2">
    <source>
        <dbReference type="EMBL" id="EEC97017.1"/>
    </source>
</evidence>
<dbReference type="PANTHER" id="PTHR22916">
    <property type="entry name" value="GLYCOSYLTRANSFERASE"/>
    <property type="match status" value="1"/>
</dbReference>
<gene>
    <name evidence="2" type="ORF">PRABACTJOHN_01570</name>
</gene>
<evidence type="ECO:0000313" key="3">
    <source>
        <dbReference type="Proteomes" id="UP000005510"/>
    </source>
</evidence>
<protein>
    <submittedName>
        <fullName evidence="2">Glycosyltransferase, group 2 family protein</fullName>
        <ecNumber evidence="2">2.4.-.-</ecNumber>
    </submittedName>
</protein>
<feature type="domain" description="Glycosyltransferase 2-like" evidence="1">
    <location>
        <begin position="10"/>
        <end position="159"/>
    </location>
</feature>
<dbReference type="InterPro" id="IPR029044">
    <property type="entry name" value="Nucleotide-diphossugar_trans"/>
</dbReference>
<dbReference type="InterPro" id="IPR001173">
    <property type="entry name" value="Glyco_trans_2-like"/>
</dbReference>
<dbReference type="GeneID" id="93407678"/>
<dbReference type="STRING" id="537006.PRABACTJOHN_01570"/>
<dbReference type="CDD" id="cd00761">
    <property type="entry name" value="Glyco_tranf_GTA_type"/>
    <property type="match status" value="1"/>
</dbReference>
<dbReference type="GO" id="GO:0016758">
    <property type="term" value="F:hexosyltransferase activity"/>
    <property type="evidence" value="ECO:0007669"/>
    <property type="project" value="UniProtKB-ARBA"/>
</dbReference>
<name>B7B967_9BACT</name>
<accession>B7B967</accession>
<dbReference type="Proteomes" id="UP000005510">
    <property type="component" value="Unassembled WGS sequence"/>
</dbReference>
<reference evidence="2 3" key="2">
    <citation type="submission" date="2008-10" db="EMBL/GenBank/DDBJ databases">
        <authorList>
            <person name="Fulton L."/>
            <person name="Clifton S."/>
            <person name="Fulton B."/>
            <person name="Xu J."/>
            <person name="Minx P."/>
            <person name="Pepin K.H."/>
            <person name="Johnson M."/>
            <person name="Bhonagiri V."/>
            <person name="Nash W.E."/>
            <person name="Mardis E.R."/>
            <person name="Wilson R.K."/>
        </authorList>
    </citation>
    <scope>NUCLEOTIDE SEQUENCE [LARGE SCALE GENOMIC DNA]</scope>
    <source>
        <strain evidence="2 3">DSM 18315</strain>
    </source>
</reference>
<keyword evidence="2" id="KW-0328">Glycosyltransferase</keyword>
<evidence type="ECO:0000259" key="1">
    <source>
        <dbReference type="Pfam" id="PF00535"/>
    </source>
</evidence>
<dbReference type="RefSeq" id="WP_008148340.1">
    <property type="nucleotide sequence ID" value="NZ_CP102285.1"/>
</dbReference>
<dbReference type="AlphaFoldDB" id="B7B967"/>
<dbReference type="EC" id="2.4.-.-" evidence="2"/>
<dbReference type="HOGENOM" id="CLU_025996_25_1_10"/>
<proteinExistence type="predicted"/>
<dbReference type="Pfam" id="PF00535">
    <property type="entry name" value="Glycos_transf_2"/>
    <property type="match status" value="1"/>
</dbReference>
<organism evidence="2 3">
    <name type="scientific">Parabacteroides johnsonii DSM 18315</name>
    <dbReference type="NCBI Taxonomy" id="537006"/>
    <lineage>
        <taxon>Bacteria</taxon>
        <taxon>Pseudomonadati</taxon>
        <taxon>Bacteroidota</taxon>
        <taxon>Bacteroidia</taxon>
        <taxon>Bacteroidales</taxon>
        <taxon>Tannerellaceae</taxon>
        <taxon>Parabacteroides</taxon>
    </lineage>
</organism>
<sequence>MDMMKNPLLSIIVPVYNVEKYLRTSLDSIFVQDTDDCEILLINDGSKDGSLSVLREYEKKYRNVRVINKVNEGVSTTRNCGLDECRGEYLYFMDADDILHPQLLSFLRKEIVEVYPDIIVWDFATFYTNPKFVPIPSEVKIEDVQNEHKEAFNYLMANGSAVSLCSKAIRRSRVGEIIRVDPTMTYGEDMFFCWKVILMADNIRYIRLPLYYYRQSGYGATNRFHPDLYEHYRRAFDDIRLFVEQQGIVNVNILANIDYHFACRIPALTSMEIRAPYSIDKQVSHLQHVLQDEYIRRGLLSNSQLNGKLFTLARNNEVSKMLKIARLEAVKSKLLYPLKKILK</sequence>
<keyword evidence="2" id="KW-0808">Transferase</keyword>
<dbReference type="CAZy" id="GT2">
    <property type="family name" value="Glycosyltransferase Family 2"/>
</dbReference>